<feature type="active site" description="Proton acceptor" evidence="9 10">
    <location>
        <position position="62"/>
    </location>
</feature>
<reference evidence="13" key="2">
    <citation type="journal article" date="2021" name="PeerJ">
        <title>Extensive microbial diversity within the chicken gut microbiome revealed by metagenomics and culture.</title>
        <authorList>
            <person name="Gilroy R."/>
            <person name="Ravi A."/>
            <person name="Getino M."/>
            <person name="Pursley I."/>
            <person name="Horton D.L."/>
            <person name="Alikhan N.F."/>
            <person name="Baker D."/>
            <person name="Gharbi K."/>
            <person name="Hall N."/>
            <person name="Watson M."/>
            <person name="Adriaenssens E.M."/>
            <person name="Foster-Nyarko E."/>
            <person name="Jarju S."/>
            <person name="Secka A."/>
            <person name="Antonio M."/>
            <person name="Oren A."/>
            <person name="Chaudhuri R.R."/>
            <person name="La Ragione R."/>
            <person name="Hildebrand F."/>
            <person name="Pallen M.J."/>
        </authorList>
    </citation>
    <scope>NUCLEOTIDE SEQUENCE</scope>
    <source>
        <strain evidence="13">CHK165-10780</strain>
    </source>
</reference>
<evidence type="ECO:0000256" key="7">
    <source>
        <dbReference type="ARBA" id="ARBA00022801"/>
    </source>
</evidence>
<dbReference type="CDD" id="cd10027">
    <property type="entry name" value="UDG-F1-like"/>
    <property type="match status" value="1"/>
</dbReference>
<dbReference type="PANTHER" id="PTHR11264:SF0">
    <property type="entry name" value="URACIL-DNA GLYCOSYLASE"/>
    <property type="match status" value="1"/>
</dbReference>
<evidence type="ECO:0000256" key="9">
    <source>
        <dbReference type="HAMAP-Rule" id="MF_00148"/>
    </source>
</evidence>
<dbReference type="Proteomes" id="UP000886725">
    <property type="component" value="Unassembled WGS sequence"/>
</dbReference>
<dbReference type="GO" id="GO:0004844">
    <property type="term" value="F:uracil DNA N-glycosylase activity"/>
    <property type="evidence" value="ECO:0007669"/>
    <property type="project" value="UniProtKB-UniRule"/>
</dbReference>
<evidence type="ECO:0000259" key="12">
    <source>
        <dbReference type="SMART" id="SM00986"/>
    </source>
</evidence>
<dbReference type="SUPFAM" id="SSF52141">
    <property type="entry name" value="Uracil-DNA glycosylase-like"/>
    <property type="match status" value="1"/>
</dbReference>
<keyword evidence="7 9" id="KW-0378">Hydrolase</keyword>
<dbReference type="FunFam" id="3.40.470.10:FF:000001">
    <property type="entry name" value="Uracil-DNA glycosylase"/>
    <property type="match status" value="1"/>
</dbReference>
<proteinExistence type="inferred from homology"/>
<evidence type="ECO:0000256" key="4">
    <source>
        <dbReference type="ARBA" id="ARBA00012030"/>
    </source>
</evidence>
<evidence type="ECO:0000256" key="8">
    <source>
        <dbReference type="ARBA" id="ARBA00023204"/>
    </source>
</evidence>
<comment type="subcellular location">
    <subcellularLocation>
        <location evidence="9">Cytoplasm</location>
    </subcellularLocation>
</comment>
<organism evidence="13 14">
    <name type="scientific">Candidatus Faecenecus gallistercoris</name>
    <dbReference type="NCBI Taxonomy" id="2840793"/>
    <lineage>
        <taxon>Bacteria</taxon>
        <taxon>Bacillati</taxon>
        <taxon>Bacillota</taxon>
        <taxon>Bacillota incertae sedis</taxon>
        <taxon>Candidatus Faecenecus</taxon>
    </lineage>
</organism>
<comment type="function">
    <text evidence="2 9 11">Excises uracil residues from the DNA which can arise as a result of misincorporation of dUMP residues by DNA polymerase or due to deamination of cytosine.</text>
</comment>
<comment type="catalytic activity">
    <reaction evidence="1 9 11">
        <text>Hydrolyzes single-stranded DNA or mismatched double-stranded DNA and polynucleotides, releasing free uracil.</text>
        <dbReference type="EC" id="3.2.2.27"/>
    </reaction>
</comment>
<evidence type="ECO:0000256" key="10">
    <source>
        <dbReference type="PROSITE-ProRule" id="PRU10072"/>
    </source>
</evidence>
<dbReference type="EC" id="3.2.2.27" evidence="4 9"/>
<dbReference type="InterPro" id="IPR002043">
    <property type="entry name" value="UDG_fam1"/>
</dbReference>
<dbReference type="GO" id="GO:0005737">
    <property type="term" value="C:cytoplasm"/>
    <property type="evidence" value="ECO:0007669"/>
    <property type="project" value="UniProtKB-SubCell"/>
</dbReference>
<protein>
    <recommendedName>
        <fullName evidence="5 9">Uracil-DNA glycosylase</fullName>
        <shortName evidence="9">UDG</shortName>
        <ecNumber evidence="4 9">3.2.2.27</ecNumber>
    </recommendedName>
</protein>
<keyword evidence="8 9" id="KW-0234">DNA repair</keyword>
<dbReference type="EMBL" id="DVFU01000031">
    <property type="protein sequence ID" value="HIQ64409.1"/>
    <property type="molecule type" value="Genomic_DNA"/>
</dbReference>
<dbReference type="NCBIfam" id="NF003588">
    <property type="entry name" value="PRK05254.1-1"/>
    <property type="match status" value="1"/>
</dbReference>
<evidence type="ECO:0000256" key="5">
    <source>
        <dbReference type="ARBA" id="ARBA00018429"/>
    </source>
</evidence>
<feature type="domain" description="Uracil-DNA glycosylase-like" evidence="12">
    <location>
        <begin position="47"/>
        <end position="207"/>
    </location>
</feature>
<dbReference type="AlphaFoldDB" id="A0A9D0YYG5"/>
<dbReference type="PANTHER" id="PTHR11264">
    <property type="entry name" value="URACIL-DNA GLYCOSYLASE"/>
    <property type="match status" value="1"/>
</dbReference>
<dbReference type="InterPro" id="IPR036895">
    <property type="entry name" value="Uracil-DNA_glycosylase-like_sf"/>
</dbReference>
<sequence>MIGNDWDTLLQSEYEKPYFKKMTSFLTEEYKKKTIYPKQSEIFKAFRLTPYQDVKVVILGQDPYHGVGQAEGLSFSVPDGIRKPPSLINIFKELKDDLGIDPPASGSLVSWGKEGVLLLNSILTVEKDMAASHSKIGWEEFTDQVIQLVNKKTTPVVFILWGSFARSKKKYITNPIHYVIESAHPSPLSAFNGFFGSKPFSKTNAFFRSKELPEINWKIDEKKDDN</sequence>
<evidence type="ECO:0000313" key="13">
    <source>
        <dbReference type="EMBL" id="HIQ64409.1"/>
    </source>
</evidence>
<dbReference type="PROSITE" id="PS00130">
    <property type="entry name" value="U_DNA_GLYCOSYLASE"/>
    <property type="match status" value="1"/>
</dbReference>
<dbReference type="SMART" id="SM00987">
    <property type="entry name" value="UreE_C"/>
    <property type="match status" value="1"/>
</dbReference>
<evidence type="ECO:0000313" key="14">
    <source>
        <dbReference type="Proteomes" id="UP000886725"/>
    </source>
</evidence>
<dbReference type="InterPro" id="IPR005122">
    <property type="entry name" value="Uracil-DNA_glycosylase-like"/>
</dbReference>
<evidence type="ECO:0000256" key="11">
    <source>
        <dbReference type="RuleBase" id="RU003780"/>
    </source>
</evidence>
<evidence type="ECO:0000256" key="1">
    <source>
        <dbReference type="ARBA" id="ARBA00001400"/>
    </source>
</evidence>
<comment type="similarity">
    <text evidence="3 9 11">Belongs to the uracil-DNA glycosylase (UDG) superfamily. UNG family.</text>
</comment>
<dbReference type="NCBIfam" id="TIGR00628">
    <property type="entry name" value="ung"/>
    <property type="match status" value="1"/>
</dbReference>
<reference evidence="13" key="1">
    <citation type="submission" date="2020-10" db="EMBL/GenBank/DDBJ databases">
        <authorList>
            <person name="Gilroy R."/>
        </authorList>
    </citation>
    <scope>NUCLEOTIDE SEQUENCE</scope>
    <source>
        <strain evidence="13">CHK165-10780</strain>
    </source>
</reference>
<evidence type="ECO:0000256" key="2">
    <source>
        <dbReference type="ARBA" id="ARBA00002631"/>
    </source>
</evidence>
<keyword evidence="9" id="KW-0963">Cytoplasm</keyword>
<dbReference type="NCBIfam" id="NF003591">
    <property type="entry name" value="PRK05254.1-4"/>
    <property type="match status" value="1"/>
</dbReference>
<dbReference type="Pfam" id="PF03167">
    <property type="entry name" value="UDG"/>
    <property type="match status" value="1"/>
</dbReference>
<dbReference type="NCBIfam" id="NF003592">
    <property type="entry name" value="PRK05254.1-5"/>
    <property type="match status" value="1"/>
</dbReference>
<name>A0A9D0YYG5_9FIRM</name>
<dbReference type="NCBIfam" id="NF003589">
    <property type="entry name" value="PRK05254.1-2"/>
    <property type="match status" value="1"/>
</dbReference>
<evidence type="ECO:0000256" key="6">
    <source>
        <dbReference type="ARBA" id="ARBA00022763"/>
    </source>
</evidence>
<dbReference type="SMART" id="SM00986">
    <property type="entry name" value="UDG"/>
    <property type="match status" value="1"/>
</dbReference>
<dbReference type="GO" id="GO:0097510">
    <property type="term" value="P:base-excision repair, AP site formation via deaminated base removal"/>
    <property type="evidence" value="ECO:0007669"/>
    <property type="project" value="TreeGrafter"/>
</dbReference>
<accession>A0A9D0YYG5</accession>
<dbReference type="Gene3D" id="3.40.470.10">
    <property type="entry name" value="Uracil-DNA glycosylase-like domain"/>
    <property type="match status" value="1"/>
</dbReference>
<dbReference type="InterPro" id="IPR018085">
    <property type="entry name" value="Ura-DNA_Glyclase_AS"/>
</dbReference>
<keyword evidence="13" id="KW-0326">Glycosidase</keyword>
<evidence type="ECO:0000256" key="3">
    <source>
        <dbReference type="ARBA" id="ARBA00008184"/>
    </source>
</evidence>
<comment type="caution">
    <text evidence="13">The sequence shown here is derived from an EMBL/GenBank/DDBJ whole genome shotgun (WGS) entry which is preliminary data.</text>
</comment>
<dbReference type="HAMAP" id="MF_00148">
    <property type="entry name" value="UDG"/>
    <property type="match status" value="1"/>
</dbReference>
<gene>
    <name evidence="9" type="primary">ung</name>
    <name evidence="13" type="ORF">IAC85_01580</name>
</gene>
<keyword evidence="6 9" id="KW-0227">DNA damage</keyword>